<organism evidence="1 2">
    <name type="scientific">Streptosporangium saharense</name>
    <dbReference type="NCBI Taxonomy" id="1706840"/>
    <lineage>
        <taxon>Bacteria</taxon>
        <taxon>Bacillati</taxon>
        <taxon>Actinomycetota</taxon>
        <taxon>Actinomycetes</taxon>
        <taxon>Streptosporangiales</taxon>
        <taxon>Streptosporangiaceae</taxon>
        <taxon>Streptosporangium</taxon>
    </lineage>
</organism>
<sequence>MATVMAPALAFASSSGSPGAIPPGFLLYEKAAAQKSATGMWSVSQARDAKLVVNPCYTGSPAAAGRIAARTVTYVAVSDQRSEQVILYNSPKAAAQALADVRRALVRCPALQTSQTAYRYSGTPLALGDEGLAVSGQLYQGGKAKVGGERVVLTRRGNALVAYARSGEWGAPDKTDFAHQTKDAHTMLAKICQVARCS</sequence>
<protein>
    <recommendedName>
        <fullName evidence="3">PknH-like extracellular domain-containing protein</fullName>
    </recommendedName>
</protein>
<dbReference type="Proteomes" id="UP000552644">
    <property type="component" value="Unassembled WGS sequence"/>
</dbReference>
<name>A0A7W7VS88_9ACTN</name>
<dbReference type="EMBL" id="JACHJP010000014">
    <property type="protein sequence ID" value="MBB4920503.1"/>
    <property type="molecule type" value="Genomic_DNA"/>
</dbReference>
<keyword evidence="2" id="KW-1185">Reference proteome</keyword>
<evidence type="ECO:0000313" key="1">
    <source>
        <dbReference type="EMBL" id="MBB4920503.1"/>
    </source>
</evidence>
<proteinExistence type="predicted"/>
<gene>
    <name evidence="1" type="ORF">FHS44_007654</name>
</gene>
<evidence type="ECO:0000313" key="2">
    <source>
        <dbReference type="Proteomes" id="UP000552644"/>
    </source>
</evidence>
<evidence type="ECO:0008006" key="3">
    <source>
        <dbReference type="Google" id="ProtNLM"/>
    </source>
</evidence>
<dbReference type="AlphaFoldDB" id="A0A7W7VS88"/>
<reference evidence="1 2" key="1">
    <citation type="submission" date="2020-08" db="EMBL/GenBank/DDBJ databases">
        <title>Genomic Encyclopedia of Type Strains, Phase III (KMG-III): the genomes of soil and plant-associated and newly described type strains.</title>
        <authorList>
            <person name="Whitman W."/>
        </authorList>
    </citation>
    <scope>NUCLEOTIDE SEQUENCE [LARGE SCALE GENOMIC DNA]</scope>
    <source>
        <strain evidence="1 2">CECT 8840</strain>
    </source>
</reference>
<comment type="caution">
    <text evidence="1">The sequence shown here is derived from an EMBL/GenBank/DDBJ whole genome shotgun (WGS) entry which is preliminary data.</text>
</comment>
<dbReference type="RefSeq" id="WP_184724837.1">
    <property type="nucleotide sequence ID" value="NZ_JACHJP010000014.1"/>
</dbReference>
<accession>A0A7W7VS88</accession>